<dbReference type="Proteomes" id="UP000238493">
    <property type="component" value="Unassembled WGS sequence"/>
</dbReference>
<dbReference type="AlphaFoldDB" id="A0A2S7IWZ2"/>
<comment type="caution">
    <text evidence="2">The sequence shown here is derived from an EMBL/GenBank/DDBJ whole genome shotgun (WGS) entry which is preliminary data.</text>
</comment>
<keyword evidence="1" id="KW-0812">Transmembrane</keyword>
<dbReference type="EMBL" id="PTRC01000028">
    <property type="protein sequence ID" value="PQA72470.1"/>
    <property type="molecule type" value="Genomic_DNA"/>
</dbReference>
<evidence type="ECO:0000313" key="3">
    <source>
        <dbReference type="Proteomes" id="UP000238493"/>
    </source>
</evidence>
<gene>
    <name evidence="2" type="ORF">C3731_16345</name>
</gene>
<keyword evidence="1" id="KW-0472">Membrane</keyword>
<evidence type="ECO:0000256" key="1">
    <source>
        <dbReference type="SAM" id="Phobius"/>
    </source>
</evidence>
<accession>A0A2S7IWZ2</accession>
<proteinExistence type="predicted"/>
<keyword evidence="1" id="KW-1133">Transmembrane helix</keyword>
<name>A0A2S7IWZ2_9HYPH</name>
<protein>
    <submittedName>
        <fullName evidence="2">Uncharacterized protein</fullName>
    </submittedName>
</protein>
<evidence type="ECO:0000313" key="2">
    <source>
        <dbReference type="EMBL" id="PQA72470.1"/>
    </source>
</evidence>
<sequence>MKNMVVAVMRNQNLLPYSPIPLTYCLIALLPYCPYTRYYLLLSEIAPWHRLRRSSLTRS</sequence>
<feature type="transmembrane region" description="Helical" evidence="1">
    <location>
        <begin position="20"/>
        <end position="42"/>
    </location>
</feature>
<keyword evidence="3" id="KW-1185">Reference proteome</keyword>
<reference evidence="2 3" key="1">
    <citation type="submission" date="2018-02" db="EMBL/GenBank/DDBJ databases">
        <title>Draft genome sequence of Ochrobactrum oryzae found in Brazil.</title>
        <authorList>
            <person name="Cerdeira L."/>
            <person name="Andrade F."/>
            <person name="Zacariotto T."/>
            <person name="Barbosa B."/>
            <person name="Santos S."/>
            <person name="Cassetari V."/>
            <person name="Lincopan N."/>
        </authorList>
    </citation>
    <scope>NUCLEOTIDE SEQUENCE [LARGE SCALE GENOMIC DNA]</scope>
    <source>
        <strain evidence="2 3">OA447</strain>
    </source>
</reference>
<organism evidence="2 3">
    <name type="scientific">Brucella oryzae</name>
    <dbReference type="NCBI Taxonomy" id="335286"/>
    <lineage>
        <taxon>Bacteria</taxon>
        <taxon>Pseudomonadati</taxon>
        <taxon>Pseudomonadota</taxon>
        <taxon>Alphaproteobacteria</taxon>
        <taxon>Hyphomicrobiales</taxon>
        <taxon>Brucellaceae</taxon>
        <taxon>Brucella/Ochrobactrum group</taxon>
        <taxon>Brucella</taxon>
    </lineage>
</organism>